<evidence type="ECO:0000256" key="4">
    <source>
        <dbReference type="ARBA" id="ARBA00022679"/>
    </source>
</evidence>
<keyword evidence="3" id="KW-0597">Phosphoprotein</keyword>
<evidence type="ECO:0000256" key="2">
    <source>
        <dbReference type="ARBA" id="ARBA00022450"/>
    </source>
</evidence>
<dbReference type="PANTHER" id="PTHR43775">
    <property type="entry name" value="FATTY ACID SYNTHASE"/>
    <property type="match status" value="1"/>
</dbReference>
<dbReference type="GO" id="GO:0006633">
    <property type="term" value="P:fatty acid biosynthetic process"/>
    <property type="evidence" value="ECO:0007669"/>
    <property type="project" value="TreeGrafter"/>
</dbReference>
<dbReference type="Pfam" id="PF00550">
    <property type="entry name" value="PP-binding"/>
    <property type="match status" value="1"/>
</dbReference>
<dbReference type="Gene3D" id="3.40.50.12780">
    <property type="entry name" value="N-terminal domain of ligase-like"/>
    <property type="match status" value="1"/>
</dbReference>
<dbReference type="PANTHER" id="PTHR43775:SF51">
    <property type="entry name" value="INACTIVE PHENOLPHTHIOCEROL SYNTHESIS POLYKETIDE SYNTHASE TYPE I PKS1-RELATED"/>
    <property type="match status" value="1"/>
</dbReference>
<feature type="domain" description="Ketosynthase family 3 (KS3)" evidence="8">
    <location>
        <begin position="487"/>
        <end position="912"/>
    </location>
</feature>
<dbReference type="EMBL" id="BMMX01000013">
    <property type="protein sequence ID" value="GGK95839.1"/>
    <property type="molecule type" value="Genomic_DNA"/>
</dbReference>
<evidence type="ECO:0000256" key="3">
    <source>
        <dbReference type="ARBA" id="ARBA00022553"/>
    </source>
</evidence>
<gene>
    <name evidence="10" type="ORF">GCM10012284_32490</name>
</gene>
<dbReference type="InterPro" id="IPR020841">
    <property type="entry name" value="PKS_Beta-ketoAc_synthase_dom"/>
</dbReference>
<dbReference type="Pfam" id="PF13193">
    <property type="entry name" value="AMP-binding_C"/>
    <property type="match status" value="1"/>
</dbReference>
<dbReference type="Pfam" id="PF02801">
    <property type="entry name" value="Ketoacyl-synt_C"/>
    <property type="match status" value="1"/>
</dbReference>
<dbReference type="PROSITE" id="PS52019">
    <property type="entry name" value="PKS_MFAS_DH"/>
    <property type="match status" value="1"/>
</dbReference>
<keyword evidence="4" id="KW-0808">Transferase</keyword>
<dbReference type="Gene3D" id="3.10.129.110">
    <property type="entry name" value="Polyketide synthase dehydratase"/>
    <property type="match status" value="1"/>
</dbReference>
<dbReference type="InterPro" id="IPR029058">
    <property type="entry name" value="AB_hydrolase_fold"/>
</dbReference>
<dbReference type="InterPro" id="IPR036736">
    <property type="entry name" value="ACP-like_sf"/>
</dbReference>
<dbReference type="GO" id="GO:0004312">
    <property type="term" value="F:fatty acid synthase activity"/>
    <property type="evidence" value="ECO:0007669"/>
    <property type="project" value="TreeGrafter"/>
</dbReference>
<dbReference type="SUPFAM" id="SSF55048">
    <property type="entry name" value="Probable ACP-binding domain of malonyl-CoA ACP transacylase"/>
    <property type="match status" value="1"/>
</dbReference>
<protein>
    <recommendedName>
        <fullName evidence="12">Acyl transferase domain-containing protein</fullName>
    </recommendedName>
</protein>
<evidence type="ECO:0008006" key="12">
    <source>
        <dbReference type="Google" id="ProtNLM"/>
    </source>
</evidence>
<dbReference type="Pfam" id="PF00698">
    <property type="entry name" value="Acyl_transf_1"/>
    <property type="match status" value="1"/>
</dbReference>
<organism evidence="10 11">
    <name type="scientific">Mangrovihabitans endophyticus</name>
    <dbReference type="NCBI Taxonomy" id="1751298"/>
    <lineage>
        <taxon>Bacteria</taxon>
        <taxon>Bacillati</taxon>
        <taxon>Actinomycetota</taxon>
        <taxon>Actinomycetes</taxon>
        <taxon>Micromonosporales</taxon>
        <taxon>Micromonosporaceae</taxon>
        <taxon>Mangrovihabitans</taxon>
    </lineage>
</organism>
<evidence type="ECO:0000256" key="6">
    <source>
        <dbReference type="PROSITE-ProRule" id="PRU01363"/>
    </source>
</evidence>
<dbReference type="Gene3D" id="3.40.366.10">
    <property type="entry name" value="Malonyl-Coenzyme A Acyl Carrier Protein, domain 2"/>
    <property type="match status" value="1"/>
</dbReference>
<dbReference type="SUPFAM" id="SSF52151">
    <property type="entry name" value="FabD/lysophospholipase-like"/>
    <property type="match status" value="1"/>
</dbReference>
<dbReference type="InterPro" id="IPR014030">
    <property type="entry name" value="Ketoacyl_synth_N"/>
</dbReference>
<dbReference type="Gene3D" id="3.40.50.720">
    <property type="entry name" value="NAD(P)-binding Rossmann-like Domain"/>
    <property type="match status" value="1"/>
</dbReference>
<dbReference type="InterPro" id="IPR014043">
    <property type="entry name" value="Acyl_transferase_dom"/>
</dbReference>
<dbReference type="InterPro" id="IPR020806">
    <property type="entry name" value="PKS_PP-bd"/>
</dbReference>
<dbReference type="InterPro" id="IPR045851">
    <property type="entry name" value="AMP-bd_C_sf"/>
</dbReference>
<dbReference type="SUPFAM" id="SSF56801">
    <property type="entry name" value="Acetyl-CoA synthetase-like"/>
    <property type="match status" value="1"/>
</dbReference>
<reference evidence="10" key="1">
    <citation type="journal article" date="2014" name="Int. J. Syst. Evol. Microbiol.">
        <title>Complete genome sequence of Corynebacterium casei LMG S-19264T (=DSM 44701T), isolated from a smear-ripened cheese.</title>
        <authorList>
            <consortium name="US DOE Joint Genome Institute (JGI-PGF)"/>
            <person name="Walter F."/>
            <person name="Albersmeier A."/>
            <person name="Kalinowski J."/>
            <person name="Ruckert C."/>
        </authorList>
    </citation>
    <scope>NUCLEOTIDE SEQUENCE</scope>
    <source>
        <strain evidence="10">CGMCC 4.7299</strain>
    </source>
</reference>
<dbReference type="InterPro" id="IPR036291">
    <property type="entry name" value="NAD(P)-bd_dom_sf"/>
</dbReference>
<evidence type="ECO:0000313" key="11">
    <source>
        <dbReference type="Proteomes" id="UP000656042"/>
    </source>
</evidence>
<feature type="active site" description="Proton acceptor; for dehydratase activity" evidence="6">
    <location>
        <position position="1360"/>
    </location>
</feature>
<dbReference type="InterPro" id="IPR057326">
    <property type="entry name" value="KR_dom"/>
</dbReference>
<dbReference type="InterPro" id="IPR049900">
    <property type="entry name" value="PKS_mFAS_DH"/>
</dbReference>
<dbReference type="PROSITE" id="PS50075">
    <property type="entry name" value="CARRIER"/>
    <property type="match status" value="1"/>
</dbReference>
<dbReference type="Gene3D" id="3.30.300.30">
    <property type="match status" value="1"/>
</dbReference>
<dbReference type="SMART" id="SM00826">
    <property type="entry name" value="PKS_DH"/>
    <property type="match status" value="1"/>
</dbReference>
<dbReference type="RefSeq" id="WP_268240454.1">
    <property type="nucleotide sequence ID" value="NZ_BMMX01000013.1"/>
</dbReference>
<dbReference type="InterPro" id="IPR013968">
    <property type="entry name" value="PKS_KR"/>
</dbReference>
<dbReference type="InterPro" id="IPR001031">
    <property type="entry name" value="Thioesterase"/>
</dbReference>
<keyword evidence="2" id="KW-0596">Phosphopantetheine</keyword>
<dbReference type="InterPro" id="IPR042104">
    <property type="entry name" value="PKS_dehydratase_sf"/>
</dbReference>
<dbReference type="SUPFAM" id="SSF53474">
    <property type="entry name" value="alpha/beta-Hydrolases"/>
    <property type="match status" value="1"/>
</dbReference>
<comment type="cofactor">
    <cofactor evidence="1">
        <name>pantetheine 4'-phosphate</name>
        <dbReference type="ChEBI" id="CHEBI:47942"/>
    </cofactor>
</comment>
<dbReference type="InterPro" id="IPR050091">
    <property type="entry name" value="PKS_NRPS_Biosynth_Enz"/>
</dbReference>
<dbReference type="InterPro" id="IPR014031">
    <property type="entry name" value="Ketoacyl_synth_C"/>
</dbReference>
<dbReference type="Pfam" id="PF00109">
    <property type="entry name" value="ketoacyl-synt"/>
    <property type="match status" value="1"/>
</dbReference>
<dbReference type="Pfam" id="PF14765">
    <property type="entry name" value="PS-DH"/>
    <property type="match status" value="1"/>
</dbReference>
<dbReference type="InterPro" id="IPR001227">
    <property type="entry name" value="Ac_transferase_dom_sf"/>
</dbReference>
<dbReference type="Pfam" id="PF08659">
    <property type="entry name" value="KR"/>
    <property type="match status" value="1"/>
</dbReference>
<keyword evidence="5" id="KW-0012">Acyltransferase</keyword>
<dbReference type="InterPro" id="IPR025110">
    <property type="entry name" value="AMP-bd_C"/>
</dbReference>
<feature type="active site" description="Proton donor; for dehydratase activity" evidence="6">
    <location>
        <position position="1528"/>
    </location>
</feature>
<dbReference type="InterPro" id="IPR042099">
    <property type="entry name" value="ANL_N_sf"/>
</dbReference>
<dbReference type="InterPro" id="IPR016039">
    <property type="entry name" value="Thiolase-like"/>
</dbReference>
<dbReference type="PROSITE" id="PS52004">
    <property type="entry name" value="KS3_2"/>
    <property type="match status" value="1"/>
</dbReference>
<dbReference type="InterPro" id="IPR020807">
    <property type="entry name" value="PKS_DH"/>
</dbReference>
<feature type="region of interest" description="C-terminal hotdog fold" evidence="6">
    <location>
        <begin position="1472"/>
        <end position="1607"/>
    </location>
</feature>
<dbReference type="SMART" id="SM00827">
    <property type="entry name" value="PKS_AT"/>
    <property type="match status" value="1"/>
</dbReference>
<feature type="domain" description="PKS/mFAS DH" evidence="9">
    <location>
        <begin position="1325"/>
        <end position="1607"/>
    </location>
</feature>
<comment type="caution">
    <text evidence="10">The sequence shown here is derived from an EMBL/GenBank/DDBJ whole genome shotgun (WGS) entry which is preliminary data.</text>
</comment>
<evidence type="ECO:0000256" key="1">
    <source>
        <dbReference type="ARBA" id="ARBA00001957"/>
    </source>
</evidence>
<evidence type="ECO:0000259" key="9">
    <source>
        <dbReference type="PROSITE" id="PS52019"/>
    </source>
</evidence>
<dbReference type="InterPro" id="IPR020845">
    <property type="entry name" value="AMP-binding_CS"/>
</dbReference>
<evidence type="ECO:0000259" key="8">
    <source>
        <dbReference type="PROSITE" id="PS52004"/>
    </source>
</evidence>
<dbReference type="InterPro" id="IPR016036">
    <property type="entry name" value="Malonyl_transacylase_ACP-bd"/>
</dbReference>
<dbReference type="InterPro" id="IPR049552">
    <property type="entry name" value="PKS_DH_N"/>
</dbReference>
<evidence type="ECO:0000313" key="10">
    <source>
        <dbReference type="EMBL" id="GGK95839.1"/>
    </source>
</evidence>
<dbReference type="FunFam" id="3.40.47.10:FF:000019">
    <property type="entry name" value="Polyketide synthase type I"/>
    <property type="match status" value="1"/>
</dbReference>
<reference evidence="10" key="2">
    <citation type="submission" date="2020-09" db="EMBL/GenBank/DDBJ databases">
        <authorList>
            <person name="Sun Q."/>
            <person name="Zhou Y."/>
        </authorList>
    </citation>
    <scope>NUCLEOTIDE SEQUENCE</scope>
    <source>
        <strain evidence="10">CGMCC 4.7299</strain>
    </source>
</reference>
<evidence type="ECO:0000259" key="7">
    <source>
        <dbReference type="PROSITE" id="PS50075"/>
    </source>
</evidence>
<dbReference type="Pfam" id="PF00975">
    <property type="entry name" value="Thioesterase"/>
    <property type="match status" value="1"/>
</dbReference>
<dbReference type="InterPro" id="IPR020802">
    <property type="entry name" value="TesA-like"/>
</dbReference>
<dbReference type="SUPFAM" id="SSF53901">
    <property type="entry name" value="Thiolase-like"/>
    <property type="match status" value="1"/>
</dbReference>
<dbReference type="Pfam" id="PF00501">
    <property type="entry name" value="AMP-binding"/>
    <property type="match status" value="1"/>
</dbReference>
<accession>A0A8J3FP20</accession>
<dbReference type="PROSITE" id="PS00455">
    <property type="entry name" value="AMP_BINDING"/>
    <property type="match status" value="1"/>
</dbReference>
<dbReference type="SMART" id="SM00823">
    <property type="entry name" value="PKS_PP"/>
    <property type="match status" value="1"/>
</dbReference>
<name>A0A8J3FP20_9ACTN</name>
<proteinExistence type="predicted"/>
<evidence type="ECO:0000256" key="5">
    <source>
        <dbReference type="ARBA" id="ARBA00023315"/>
    </source>
</evidence>
<dbReference type="SMART" id="SM00825">
    <property type="entry name" value="PKS_KS"/>
    <property type="match status" value="1"/>
</dbReference>
<dbReference type="SMART" id="SM00822">
    <property type="entry name" value="PKS_KR"/>
    <property type="match status" value="1"/>
</dbReference>
<dbReference type="InterPro" id="IPR009081">
    <property type="entry name" value="PP-bd_ACP"/>
</dbReference>
<dbReference type="InterPro" id="IPR032821">
    <property type="entry name" value="PKS_assoc"/>
</dbReference>
<dbReference type="Gene3D" id="3.40.47.10">
    <property type="match status" value="1"/>
</dbReference>
<dbReference type="SMART" id="SM00824">
    <property type="entry name" value="PKS_TE"/>
    <property type="match status" value="1"/>
</dbReference>
<dbReference type="InterPro" id="IPR016035">
    <property type="entry name" value="Acyl_Trfase/lysoPLipase"/>
</dbReference>
<dbReference type="Gene3D" id="1.10.1200.10">
    <property type="entry name" value="ACP-like"/>
    <property type="match status" value="1"/>
</dbReference>
<dbReference type="CDD" id="cd00833">
    <property type="entry name" value="PKS"/>
    <property type="match status" value="1"/>
</dbReference>
<dbReference type="GO" id="GO:0031177">
    <property type="term" value="F:phosphopantetheine binding"/>
    <property type="evidence" value="ECO:0007669"/>
    <property type="project" value="InterPro"/>
</dbReference>
<dbReference type="SMART" id="SM01294">
    <property type="entry name" value="PKS_PP_betabranch"/>
    <property type="match status" value="1"/>
</dbReference>
<dbReference type="CDD" id="cd08956">
    <property type="entry name" value="KR_3_FAS_SDR_x"/>
    <property type="match status" value="1"/>
</dbReference>
<dbReference type="Pfam" id="PF21089">
    <property type="entry name" value="PKS_DH_N"/>
    <property type="match status" value="1"/>
</dbReference>
<dbReference type="InterPro" id="IPR049551">
    <property type="entry name" value="PKS_DH_C"/>
</dbReference>
<dbReference type="Gene3D" id="3.30.70.3290">
    <property type="match status" value="1"/>
</dbReference>
<dbReference type="Gene3D" id="3.40.50.1820">
    <property type="entry name" value="alpha/beta hydrolase"/>
    <property type="match status" value="1"/>
</dbReference>
<dbReference type="Proteomes" id="UP000656042">
    <property type="component" value="Unassembled WGS sequence"/>
</dbReference>
<feature type="region of interest" description="N-terminal hotdog fold" evidence="6">
    <location>
        <begin position="1325"/>
        <end position="1447"/>
    </location>
</feature>
<sequence length="2356" mass="245214">MPESVVDFLRHQATERPDQPALVQGDRVLTFAGLAERTARFAGGLIGAGHRRGERVLISLPTGIDAVVALLGTVRAAGVGVPVDPRSATAELNRLVEACRPRLVVTARAAARGDVPAMTVPEVLAAASAPPRDDLGATEDAWIHFTSGSTGRPKGVVSCQRPWLETVRRGLIEHLGVGPADRLLWPLPLFHALGHSRCALAVPMLGATAILLDHPSDGDLLAALRAGSPTLLTGVPTTYHRLLTLIGEGRLDLPDLRVCVTGGAPCSPELRAAVREKLGAPLVNSYGSTETCGTIAMDSLAGPPATAGSVGHVVREVRIADPRSGAPVAVGAEGEVWVRGPHVMRGYLDDPEATAEVLADGWYHTGDLGRLAEDGGLTLTGRARDLIIRGGANLHPADIEAEMLRLPEVADVAVAGRPHHRLGQIAVGYVVPAVAGTDPAALLTAVRRRMSAAHAPDEIRFVDRLPRTASGKVIRDLLGSAGPDTDDDPIAIVAMSCRYPGGVGSPEDLWSFVDREADAIGPFPDDRGWDPDLFDPDPDRAGHTYVREGGFLDTATDFDPAPFGIGPAEAAAMDPQQRVLLETAWELWERAGIDPATVRGSDTGTYVGLMYQNYASHAPEPPAELEGHLGIGSAGSVASGRIAYVFGLTGPAVTVDTACSSSLVAAHWAVRALRSGECSLAIAGGATVMSTPTPFVAFSRLRGLAPDGRIKAFSADADGTSWGEGAGLLLLERLSDARRHDHPVLGLLRGSAIGSDGASNGLAAPHGPAQQRVIRAALTDAGLGPADVDAVEAHGTGTLLGDPIEAQALLATYGRDRPAGRPLWLGSIKSNIGHTQAAAGVAGLIKMVQAMRLRRLPRTLHLARPNAHVDWTAGDVAPLAEARPWPDLDRPARAGVSAFGISGTNAHVIVEEAPPPPVAARPDEVGEDGLPLLFSGADESALRRLAGRLRDHERPVDTVALGTGRAALRHRAVVLSGADRAAALSALESGRPHAGVVLGGAGPTPPVACLFPGQGAHRPGMRDLLPFPAFREAYDEALAAVGEPPPRAGDPERTEYAQPALFAFGVAAHRLLQSWGVRPDVVAGHSVGELAAAHVAGILSLADAAKLVAARARLMGALPPGGRMISVDAAEADVRSLLGRGVDLAAVNGPRSLVLSGDAPAVEELAAMLRARGHHTTTLRVSHAFHSARMEPMLADFAAVAATVTYRPPTVPVVSTVTGRPAADDDLRSAAYWVRQIREPVRFGDAVRALPGLVVEMGPDASLATLVPAGTHAVSRDTAAVLWAHGVAVDRAALLGDARPRASAALPTYPFTRQRFWLAASRPARRAFGPLVTPLAEPGTERFLATGRLSRAEQPWLADHAIGGDVLIPGTVFLDLAVTIGRDAGTPTVRELTVTRPLPLTDDHVDLHLTLGEPDADGIRTLDVHAGHDGRWALHATGHCGPTDTGPTDTGPAEIGPTEIGPAPWPWATAWPPPGAVAVNLAGFYTDSGYGPAFQGVTAAWRGDGAVYAEVKLPAAAGRTELHPALVDAALHPARLLDDSDTERSATRLPFAWTGVRRHGAGTGAARVRVTALGPDRIAVQLAATDGRPVLEVDGLTLRALPRSLYRRSWVPLPASGAGPAPTVLDGRFPRAEDPETVRDQVWAVLERLRERLAAPGRVAVVTDAAAVAGLVRVVAAEYPGQVALVLPGTAAGDDRALPTAVRAAATEPEVRVRQGRIETPRLVRADVGAAPAAAFGTGSVLITGGSGALAGLLALHLVSAHGVRHLLLVSRRGDRAAAAVRLRDELVDAGARVTVRAADVGDRAALAEVVAAADPPVTAVLHTAGVLDDGPIATLDRARADAVMRPKVDAARHLHELTTGLSAFVLCSSAAGLFGNPGQGPYAAGNAYLDELARRRRAAGLPALSLAWGPLDVTGGMQARESRLRSMTPAEVVAAFDAALGTDEPVLAPLVLDRPAWDVAPRSRPAPAPADDLRGLAGPELIGALETLIRDELAGELGQPDPALVDVRTAFTDQGLDSVSAIQLRTRLVAATGVAMPATVVFDQPSPAALARWIAAEMHTPAKSPDGAGAAPVAAPMSGTPRTITHAVDTLADVFHELCAAGDHRMALNLLISASAVPVEEPDTAPPVPVRLTDGDGPVLVGLPSFGPAGAAEFRTFGRVLGGPVAAVPLPGFTDRHELPASLDELIDRLTEATRTAAAGRPLVLLGRSSGGLLAHAVTDRLERHGSPPAGLVLLDTYENGLGQDAEDWQAALVAMGLRRLHGRLTAEAEQTALVAVGAYLRLMDGRRIAPLDTPSLLVAAGRPVPSMRGDWRTTRSVPHRRVEVAGDHFSMLDEHVEATAAVVRGWLDEVVGGR</sequence>
<dbReference type="SUPFAM" id="SSF51735">
    <property type="entry name" value="NAD(P)-binding Rossmann-fold domains"/>
    <property type="match status" value="2"/>
</dbReference>
<feature type="domain" description="Carrier" evidence="7">
    <location>
        <begin position="1981"/>
        <end position="2059"/>
    </location>
</feature>
<keyword evidence="11" id="KW-1185">Reference proteome</keyword>
<dbReference type="InterPro" id="IPR000873">
    <property type="entry name" value="AMP-dep_synth/lig_dom"/>
</dbReference>
<dbReference type="Pfam" id="PF16197">
    <property type="entry name" value="KAsynt_C_assoc"/>
    <property type="match status" value="1"/>
</dbReference>